<accession>A0ABS7K4V5</accession>
<keyword evidence="5" id="KW-0808">Transferase</keyword>
<feature type="transmembrane region" description="Helical" evidence="3">
    <location>
        <begin position="44"/>
        <end position="63"/>
    </location>
</feature>
<feature type="transmembrane region" description="Helical" evidence="3">
    <location>
        <begin position="306"/>
        <end position="330"/>
    </location>
</feature>
<comment type="subcellular location">
    <subcellularLocation>
        <location evidence="1">Membrane</location>
    </subcellularLocation>
</comment>
<feature type="transmembrane region" description="Helical" evidence="3">
    <location>
        <begin position="84"/>
        <end position="105"/>
    </location>
</feature>
<keyword evidence="5" id="KW-0012">Acyltransferase</keyword>
<feature type="transmembrane region" description="Helical" evidence="3">
    <location>
        <begin position="184"/>
        <end position="205"/>
    </location>
</feature>
<keyword evidence="6" id="KW-1185">Reference proteome</keyword>
<comment type="caution">
    <text evidence="5">The sequence shown here is derived from an EMBL/GenBank/DDBJ whole genome shotgun (WGS) entry which is preliminary data.</text>
</comment>
<evidence type="ECO:0000313" key="5">
    <source>
        <dbReference type="EMBL" id="MBY0097286.1"/>
    </source>
</evidence>
<keyword evidence="3" id="KW-1133">Transmembrane helix</keyword>
<keyword evidence="3" id="KW-0472">Membrane</keyword>
<dbReference type="RefSeq" id="WP_221873512.1">
    <property type="nucleotide sequence ID" value="NZ_JACWFH010000012.1"/>
</dbReference>
<feature type="transmembrane region" description="Helical" evidence="3">
    <location>
        <begin position="244"/>
        <end position="262"/>
    </location>
</feature>
<comment type="similarity">
    <text evidence="2">Belongs to the acyltransferase 3 family.</text>
</comment>
<keyword evidence="3" id="KW-0812">Transmembrane</keyword>
<evidence type="ECO:0000313" key="6">
    <source>
        <dbReference type="Proteomes" id="UP000769780"/>
    </source>
</evidence>
<dbReference type="GO" id="GO:0016746">
    <property type="term" value="F:acyltransferase activity"/>
    <property type="evidence" value="ECO:0007669"/>
    <property type="project" value="UniProtKB-KW"/>
</dbReference>
<proteinExistence type="inferred from homology"/>
<sequence length="364" mass="41787">MRKKLVFIQFSRALVPMMVMLFHISENMKDYFQFNLLGISYLPISGGVNYFFALSGFMLYYIYRGKIGDSNHIKGFLLSRFIRIYPLYWVLTLVAVPVLFLFPSLGTGQAITFKSIIFSLLLFPNELDPILDVAWSLVHTVYFYWIFSFLFFRSVKLSKLILAFWGITSLGFFMGIFWSNHKMMYFFFNQYNLIFLAGILSAYLITRYKFNFKMSVILTVIGMLGFPLTWLNYVYKVVNIDFDLGTGLSSILIIFGLASIDIQKNIKIPRVFNYLGNAAFAIYLSHNLFLNAFSELFSRFSIFESIGGALTSISFLVLILCTGCLVHSFIEKPLISKMKWMIPKNNTAVTKVNGAENPSSLNVS</sequence>
<evidence type="ECO:0000259" key="4">
    <source>
        <dbReference type="Pfam" id="PF01757"/>
    </source>
</evidence>
<organism evidence="5 6">
    <name type="scientific">Mesobacillus maritimus</name>
    <dbReference type="NCBI Taxonomy" id="1643336"/>
    <lineage>
        <taxon>Bacteria</taxon>
        <taxon>Bacillati</taxon>
        <taxon>Bacillota</taxon>
        <taxon>Bacilli</taxon>
        <taxon>Bacillales</taxon>
        <taxon>Bacillaceae</taxon>
        <taxon>Mesobacillus</taxon>
    </lineage>
</organism>
<feature type="transmembrane region" description="Helical" evidence="3">
    <location>
        <begin position="217"/>
        <end position="238"/>
    </location>
</feature>
<feature type="domain" description="Acyltransferase 3" evidence="4">
    <location>
        <begin position="7"/>
        <end position="322"/>
    </location>
</feature>
<dbReference type="Proteomes" id="UP000769780">
    <property type="component" value="Unassembled WGS sequence"/>
</dbReference>
<dbReference type="PANTHER" id="PTHR23028">
    <property type="entry name" value="ACETYLTRANSFERASE"/>
    <property type="match status" value="1"/>
</dbReference>
<feature type="transmembrane region" description="Helical" evidence="3">
    <location>
        <begin position="5"/>
        <end position="24"/>
    </location>
</feature>
<dbReference type="InterPro" id="IPR050879">
    <property type="entry name" value="Acyltransferase_3"/>
</dbReference>
<evidence type="ECO:0000256" key="2">
    <source>
        <dbReference type="ARBA" id="ARBA00007400"/>
    </source>
</evidence>
<dbReference type="Pfam" id="PF01757">
    <property type="entry name" value="Acyl_transf_3"/>
    <property type="match status" value="1"/>
</dbReference>
<dbReference type="InterPro" id="IPR002656">
    <property type="entry name" value="Acyl_transf_3_dom"/>
</dbReference>
<dbReference type="PANTHER" id="PTHR23028:SF53">
    <property type="entry name" value="ACYL_TRANSF_3 DOMAIN-CONTAINING PROTEIN"/>
    <property type="match status" value="1"/>
</dbReference>
<feature type="transmembrane region" description="Helical" evidence="3">
    <location>
        <begin position="274"/>
        <end position="294"/>
    </location>
</feature>
<reference evidence="5 6" key="1">
    <citation type="submission" date="2020-07" db="EMBL/GenBank/DDBJ databases">
        <title>Fungal Genomes of the International Space Station.</title>
        <authorList>
            <person name="Seuylemezian A."/>
            <person name="Singh N.K."/>
            <person name="Wood J."/>
            <person name="Venkateswaran K."/>
        </authorList>
    </citation>
    <scope>NUCLEOTIDE SEQUENCE [LARGE SCALE GENOMIC DNA]</scope>
    <source>
        <strain evidence="5 6">PL-B2</strain>
    </source>
</reference>
<evidence type="ECO:0000256" key="1">
    <source>
        <dbReference type="ARBA" id="ARBA00004370"/>
    </source>
</evidence>
<protein>
    <submittedName>
        <fullName evidence="5">Acyltransferase</fullName>
    </submittedName>
</protein>
<dbReference type="EMBL" id="JACWFH010000012">
    <property type="protein sequence ID" value="MBY0097286.1"/>
    <property type="molecule type" value="Genomic_DNA"/>
</dbReference>
<gene>
    <name evidence="5" type="ORF">H0185_10820</name>
</gene>
<feature type="transmembrane region" description="Helical" evidence="3">
    <location>
        <begin position="160"/>
        <end position="178"/>
    </location>
</feature>
<name>A0ABS7K4V5_9BACI</name>
<feature type="transmembrane region" description="Helical" evidence="3">
    <location>
        <begin position="133"/>
        <end position="153"/>
    </location>
</feature>
<evidence type="ECO:0000256" key="3">
    <source>
        <dbReference type="SAM" id="Phobius"/>
    </source>
</evidence>